<dbReference type="HOGENOM" id="CLU_020641_0_0_1"/>
<dbReference type="EMBL" id="KN840528">
    <property type="protein sequence ID" value="KIP05987.1"/>
    <property type="molecule type" value="Genomic_DNA"/>
</dbReference>
<evidence type="ECO:0000256" key="1">
    <source>
        <dbReference type="SAM" id="MobiDB-lite"/>
    </source>
</evidence>
<dbReference type="OrthoDB" id="2417614at2759"/>
<gene>
    <name evidence="3" type="ORF">PHLGIDRAFT_107476</name>
</gene>
<feature type="region of interest" description="Disordered" evidence="1">
    <location>
        <begin position="275"/>
        <end position="298"/>
    </location>
</feature>
<protein>
    <recommendedName>
        <fullName evidence="2">Bacteriophage T5 Orf172 DNA-binding domain-containing protein</fullName>
    </recommendedName>
</protein>
<organism evidence="3 4">
    <name type="scientific">Phlebiopsis gigantea (strain 11061_1 CR5-6)</name>
    <name type="common">White-rot fungus</name>
    <name type="synonym">Peniophora gigantea</name>
    <dbReference type="NCBI Taxonomy" id="745531"/>
    <lineage>
        <taxon>Eukaryota</taxon>
        <taxon>Fungi</taxon>
        <taxon>Dikarya</taxon>
        <taxon>Basidiomycota</taxon>
        <taxon>Agaricomycotina</taxon>
        <taxon>Agaricomycetes</taxon>
        <taxon>Polyporales</taxon>
        <taxon>Phanerochaetaceae</taxon>
        <taxon>Phlebiopsis</taxon>
    </lineage>
</organism>
<dbReference type="AlphaFoldDB" id="A0A0C3S654"/>
<evidence type="ECO:0000313" key="4">
    <source>
        <dbReference type="Proteomes" id="UP000053257"/>
    </source>
</evidence>
<name>A0A0C3S654_PHLG1</name>
<feature type="compositionally biased region" description="Pro residues" evidence="1">
    <location>
        <begin position="13"/>
        <end position="22"/>
    </location>
</feature>
<evidence type="ECO:0000259" key="2">
    <source>
        <dbReference type="Pfam" id="PF10544"/>
    </source>
</evidence>
<sequence length="348" mass="39062">MDLYGNGKLLPNLPVPPSLPPRPHSDPPPRRDSAISERRQSTPTTTRPPRPSLGSPATPRKNQDALGVPDPSQRGRTKSSTSSIAGAVTCSGTTKSGEPCKNTVKRPTALGRVDSDADKDIERYCHLHMKEVLKPSGFQSSVANEWVTYDDWIPAYLQEDTRAALRHEMNKPATSSDRDGYIYTFEIRDNNTPDDVHLKVGRTVNLVKRMDQWAKQCESKEQVLRGFWPGDGSADPSNLMKGRIKAGNPGKYCYRLERLVHLELADLMQNKPYLESGFPSQNTAPDRNPSPIERRKCPDCGKTHKEIFTFERFREGKNKGKEYQAIVEVVVEKWGRYVEKYVDGPIGS</sequence>
<keyword evidence="4" id="KW-1185">Reference proteome</keyword>
<dbReference type="InterPro" id="IPR018306">
    <property type="entry name" value="Phage_T5_Orf172_DNA-bd"/>
</dbReference>
<dbReference type="STRING" id="745531.A0A0C3S654"/>
<reference evidence="3 4" key="1">
    <citation type="journal article" date="2014" name="PLoS Genet.">
        <title>Analysis of the Phlebiopsis gigantea genome, transcriptome and secretome provides insight into its pioneer colonization strategies of wood.</title>
        <authorList>
            <person name="Hori C."/>
            <person name="Ishida T."/>
            <person name="Igarashi K."/>
            <person name="Samejima M."/>
            <person name="Suzuki H."/>
            <person name="Master E."/>
            <person name="Ferreira P."/>
            <person name="Ruiz-Duenas F.J."/>
            <person name="Held B."/>
            <person name="Canessa P."/>
            <person name="Larrondo L.F."/>
            <person name="Schmoll M."/>
            <person name="Druzhinina I.S."/>
            <person name="Kubicek C.P."/>
            <person name="Gaskell J.A."/>
            <person name="Kersten P."/>
            <person name="St John F."/>
            <person name="Glasner J."/>
            <person name="Sabat G."/>
            <person name="Splinter BonDurant S."/>
            <person name="Syed K."/>
            <person name="Yadav J."/>
            <person name="Mgbeahuruike A.C."/>
            <person name="Kovalchuk A."/>
            <person name="Asiegbu F.O."/>
            <person name="Lackner G."/>
            <person name="Hoffmeister D."/>
            <person name="Rencoret J."/>
            <person name="Gutierrez A."/>
            <person name="Sun H."/>
            <person name="Lindquist E."/>
            <person name="Barry K."/>
            <person name="Riley R."/>
            <person name="Grigoriev I.V."/>
            <person name="Henrissat B."/>
            <person name="Kues U."/>
            <person name="Berka R.M."/>
            <person name="Martinez A.T."/>
            <person name="Covert S.F."/>
            <person name="Blanchette R.A."/>
            <person name="Cullen D."/>
        </authorList>
    </citation>
    <scope>NUCLEOTIDE SEQUENCE [LARGE SCALE GENOMIC DNA]</scope>
    <source>
        <strain evidence="3 4">11061_1 CR5-6</strain>
    </source>
</reference>
<feature type="compositionally biased region" description="Polar residues" evidence="1">
    <location>
        <begin position="78"/>
        <end position="96"/>
    </location>
</feature>
<dbReference type="Proteomes" id="UP000053257">
    <property type="component" value="Unassembled WGS sequence"/>
</dbReference>
<feature type="compositionally biased region" description="Basic and acidic residues" evidence="1">
    <location>
        <begin position="23"/>
        <end position="40"/>
    </location>
</feature>
<dbReference type="PANTHER" id="PTHR28094">
    <property type="entry name" value="MEIOTICALLY UP-REGULATED GENE 113 PROTEIN"/>
    <property type="match status" value="1"/>
</dbReference>
<feature type="domain" description="Bacteriophage T5 Orf172 DNA-binding" evidence="2">
    <location>
        <begin position="180"/>
        <end position="271"/>
    </location>
</feature>
<dbReference type="PANTHER" id="PTHR28094:SF1">
    <property type="entry name" value="MEIOTICALLY UP-REGULATED GENE 113 PROTEIN"/>
    <property type="match status" value="1"/>
</dbReference>
<proteinExistence type="predicted"/>
<dbReference type="Pfam" id="PF10544">
    <property type="entry name" value="T5orf172"/>
    <property type="match status" value="1"/>
</dbReference>
<evidence type="ECO:0000313" key="3">
    <source>
        <dbReference type="EMBL" id="KIP05987.1"/>
    </source>
</evidence>
<dbReference type="InterPro" id="IPR053006">
    <property type="entry name" value="Meiosis_regulatory"/>
</dbReference>
<feature type="region of interest" description="Disordered" evidence="1">
    <location>
        <begin position="1"/>
        <end position="107"/>
    </location>
</feature>
<accession>A0A0C3S654</accession>